<dbReference type="GO" id="GO:0005737">
    <property type="term" value="C:cytoplasm"/>
    <property type="evidence" value="ECO:0007669"/>
    <property type="project" value="TreeGrafter"/>
</dbReference>
<dbReference type="Pfam" id="PF13302">
    <property type="entry name" value="Acetyltransf_3"/>
    <property type="match status" value="1"/>
</dbReference>
<evidence type="ECO:0000313" key="2">
    <source>
        <dbReference type="EMBL" id="GLY79859.1"/>
    </source>
</evidence>
<dbReference type="Gene3D" id="3.40.630.30">
    <property type="match status" value="1"/>
</dbReference>
<dbReference type="InterPro" id="IPR016181">
    <property type="entry name" value="Acyl_CoA_acyltransferase"/>
</dbReference>
<dbReference type="EMBL" id="BSTJ01000012">
    <property type="protein sequence ID" value="GLY79859.1"/>
    <property type="molecule type" value="Genomic_DNA"/>
</dbReference>
<dbReference type="PANTHER" id="PTHR43441">
    <property type="entry name" value="RIBOSOMAL-PROTEIN-SERINE ACETYLTRANSFERASE"/>
    <property type="match status" value="1"/>
</dbReference>
<accession>A0A9W6RQR0</accession>
<organism evidence="2 3">
    <name type="scientific">Actinoallomurus iriomotensis</name>
    <dbReference type="NCBI Taxonomy" id="478107"/>
    <lineage>
        <taxon>Bacteria</taxon>
        <taxon>Bacillati</taxon>
        <taxon>Actinomycetota</taxon>
        <taxon>Actinomycetes</taxon>
        <taxon>Streptosporangiales</taxon>
        <taxon>Thermomonosporaceae</taxon>
        <taxon>Actinoallomurus</taxon>
    </lineage>
</organism>
<proteinExistence type="predicted"/>
<dbReference type="GO" id="GO:1990189">
    <property type="term" value="F:protein N-terminal-serine acetyltransferase activity"/>
    <property type="evidence" value="ECO:0007669"/>
    <property type="project" value="TreeGrafter"/>
</dbReference>
<sequence length="173" mass="19625">MDEQSLVLRPVTEEDLTILERLTGDPDSTGEFAWFGWRDASRYRRRWTDNGMLGEDGGVLMVRRGEERLGFVAWNRRQPTPASFCFTMGIAMLPGARGKGYGTEAHRLLARYLFAHTTVHRIEADTEVDNVAEQKALERAGFTREGVMRGCGWRDGAWRDGVTYSILRTDPPV</sequence>
<dbReference type="RefSeq" id="WP_285631928.1">
    <property type="nucleotide sequence ID" value="NZ_BSTJ01000012.1"/>
</dbReference>
<feature type="domain" description="N-acetyltransferase" evidence="1">
    <location>
        <begin position="6"/>
        <end position="165"/>
    </location>
</feature>
<reference evidence="2" key="1">
    <citation type="submission" date="2023-03" db="EMBL/GenBank/DDBJ databases">
        <title>Actinoallomurus iriomotensis NBRC 103681.</title>
        <authorList>
            <person name="Ichikawa N."/>
            <person name="Sato H."/>
            <person name="Tonouchi N."/>
        </authorList>
    </citation>
    <scope>NUCLEOTIDE SEQUENCE</scope>
    <source>
        <strain evidence="2">NBRC 103681</strain>
    </source>
</reference>
<dbReference type="PROSITE" id="PS51186">
    <property type="entry name" value="GNAT"/>
    <property type="match status" value="1"/>
</dbReference>
<dbReference type="InterPro" id="IPR000182">
    <property type="entry name" value="GNAT_dom"/>
</dbReference>
<dbReference type="Proteomes" id="UP001165135">
    <property type="component" value="Unassembled WGS sequence"/>
</dbReference>
<comment type="caution">
    <text evidence="2">The sequence shown here is derived from an EMBL/GenBank/DDBJ whole genome shotgun (WGS) entry which is preliminary data.</text>
</comment>
<evidence type="ECO:0000259" key="1">
    <source>
        <dbReference type="PROSITE" id="PS51186"/>
    </source>
</evidence>
<dbReference type="GO" id="GO:0008999">
    <property type="term" value="F:protein-N-terminal-alanine acetyltransferase activity"/>
    <property type="evidence" value="ECO:0007669"/>
    <property type="project" value="TreeGrafter"/>
</dbReference>
<protein>
    <submittedName>
        <fullName evidence="2">Alanine acetyltransferase</fullName>
    </submittedName>
</protein>
<gene>
    <name evidence="2" type="primary">rimJ</name>
    <name evidence="2" type="ORF">Airi01_081260</name>
</gene>
<dbReference type="SUPFAM" id="SSF55729">
    <property type="entry name" value="Acyl-CoA N-acyltransferases (Nat)"/>
    <property type="match status" value="1"/>
</dbReference>
<dbReference type="AlphaFoldDB" id="A0A9W6RQR0"/>
<dbReference type="InterPro" id="IPR051908">
    <property type="entry name" value="Ribosomal_N-acetyltransferase"/>
</dbReference>
<name>A0A9W6RQR0_9ACTN</name>
<dbReference type="PANTHER" id="PTHR43441:SF6">
    <property type="entry name" value="N-ACETYLTRANSFERASE DOMAIN-CONTAINING PROTEIN"/>
    <property type="match status" value="1"/>
</dbReference>
<evidence type="ECO:0000313" key="3">
    <source>
        <dbReference type="Proteomes" id="UP001165135"/>
    </source>
</evidence>